<sequence>MRPSLVTGLCPRTSVRGILVQASAASPTTVDQDQKVLANISGKDDDWLMGILADGLTSWSETGRTQPVRYTLKGKHLENTYSRLSHATTHLNPHKRRCGTYKHQPCWNIHQPHAPPVIAQPAAQSIFVAEADLFLGTYATVPVHTPGPKVVVGDTQHSPGVVEVTGLRIDTGGAAIDDGHHAGQGIGQQNHPLGGTCEGGEPVMHQVAGDVAWSVGKLRSQKGPEGVLLVNGTHQTGRGNHEGAQAEDGRAEVGRTGERGRHFSTLWEVGNGFLWRKESIQWNLLGSIDDEQVL</sequence>
<dbReference type="VEuPathDB" id="FungiDB:M747DRAFT_247927"/>
<reference evidence="2 3" key="1">
    <citation type="submission" date="2018-07" db="EMBL/GenBank/DDBJ databases">
        <title>Section-level genome sequencing of Aspergillus section Nigri to investigate inter- and intra-species variation.</title>
        <authorList>
            <consortium name="DOE Joint Genome Institute"/>
            <person name="Vesth T.C."/>
            <person name="Nybo J.L."/>
            <person name="Theobald S."/>
            <person name="Frisvad J.C."/>
            <person name="Larsen T.O."/>
            <person name="Nielsen K.F."/>
            <person name="Hoof J.B."/>
            <person name="Brandl J."/>
            <person name="Salamov A."/>
            <person name="Riley R."/>
            <person name="Gladden J.M."/>
            <person name="Phatale P."/>
            <person name="Nielsen M.T."/>
            <person name="Lyhne E.K."/>
            <person name="Kogle M.E."/>
            <person name="Strasser K."/>
            <person name="McDonnell E."/>
            <person name="Barry K."/>
            <person name="Clum A."/>
            <person name="Chen C."/>
            <person name="Nolan M."/>
            <person name="Sandor L."/>
            <person name="Kuo A."/>
            <person name="Lipzen A."/>
            <person name="Hainaut M."/>
            <person name="Drula E."/>
            <person name="Tsang A."/>
            <person name="Magnuson J.K."/>
            <person name="Henrissat B."/>
            <person name="Wiebenga A."/>
            <person name="Simmons B.A."/>
            <person name="Makela M.R."/>
            <person name="De vries R.P."/>
            <person name="Grigoriev I.V."/>
            <person name="Mortensen U.H."/>
            <person name="Baker S.E."/>
            <person name="Andersen M.R."/>
        </authorList>
    </citation>
    <scope>NUCLEOTIDE SEQUENCE [LARGE SCALE GENOMIC DNA]</scope>
    <source>
        <strain evidence="2 3">ATCC 13496</strain>
    </source>
</reference>
<feature type="region of interest" description="Disordered" evidence="1">
    <location>
        <begin position="234"/>
        <end position="255"/>
    </location>
</feature>
<proteinExistence type="predicted"/>
<evidence type="ECO:0000313" key="3">
    <source>
        <dbReference type="Proteomes" id="UP000253845"/>
    </source>
</evidence>
<dbReference type="Proteomes" id="UP000253845">
    <property type="component" value="Unassembled WGS sequence"/>
</dbReference>
<accession>A0A370BP71</accession>
<dbReference type="EMBL" id="KZ851953">
    <property type="protein sequence ID" value="RDH15152.1"/>
    <property type="molecule type" value="Genomic_DNA"/>
</dbReference>
<protein>
    <submittedName>
        <fullName evidence="2">Uncharacterized protein</fullName>
    </submittedName>
</protein>
<dbReference type="AlphaFoldDB" id="A0A370BP71"/>
<name>A0A370BP71_ASPNG</name>
<organism evidence="2 3">
    <name type="scientific">Aspergillus niger ATCC 13496</name>
    <dbReference type="NCBI Taxonomy" id="1353008"/>
    <lineage>
        <taxon>Eukaryota</taxon>
        <taxon>Fungi</taxon>
        <taxon>Dikarya</taxon>
        <taxon>Ascomycota</taxon>
        <taxon>Pezizomycotina</taxon>
        <taxon>Eurotiomycetes</taxon>
        <taxon>Eurotiomycetidae</taxon>
        <taxon>Eurotiales</taxon>
        <taxon>Aspergillaceae</taxon>
        <taxon>Aspergillus</taxon>
        <taxon>Aspergillus subgen. Circumdati</taxon>
    </lineage>
</organism>
<gene>
    <name evidence="2" type="ORF">M747DRAFT_247927</name>
</gene>
<evidence type="ECO:0000256" key="1">
    <source>
        <dbReference type="SAM" id="MobiDB-lite"/>
    </source>
</evidence>
<evidence type="ECO:0000313" key="2">
    <source>
        <dbReference type="EMBL" id="RDH15152.1"/>
    </source>
</evidence>